<reference evidence="2 3" key="1">
    <citation type="submission" date="2021-07" db="EMBL/GenBank/DDBJ databases">
        <title>The Aristolochia fimbriata genome: insights into angiosperm evolution, floral development and chemical biosynthesis.</title>
        <authorList>
            <person name="Jiao Y."/>
        </authorList>
    </citation>
    <scope>NUCLEOTIDE SEQUENCE [LARGE SCALE GENOMIC DNA]</scope>
    <source>
        <strain evidence="2">IBCAS-2021</strain>
        <tissue evidence="2">Leaf</tissue>
    </source>
</reference>
<gene>
    <name evidence="2" type="ORF">H6P81_017490</name>
</gene>
<sequence>MSMKGIGAKSAKEVIALWLWMESIGHHDLVSRIVDLGSKSEAYLRSVFSEGEACVNALGFSTSQYSQYQKQEDQVNVMMMIPITAGLVNQPIDLSFFKNNKEIALEGITHFLHCICNVIFNDDVTGNSLYSAMPVAAGGGRDDREVALPTGNLMSAFNYVLLGSSSLSSSSSPSSASSSARKGGAQAGWGWSRSSLNPMAKPWIPPPPRPPPCPLESSDQNNRSMFLTFSRGKWGSDCVDTLTIGRTAPGVDPMFGRIVFKDTSLTTRILNGNSTAQFVINGKHLRARMFVPKA</sequence>
<evidence type="ECO:0000313" key="3">
    <source>
        <dbReference type="Proteomes" id="UP000825729"/>
    </source>
</evidence>
<evidence type="ECO:0000256" key="1">
    <source>
        <dbReference type="SAM" id="MobiDB-lite"/>
    </source>
</evidence>
<dbReference type="Proteomes" id="UP000825729">
    <property type="component" value="Unassembled WGS sequence"/>
</dbReference>
<feature type="compositionally biased region" description="Low complexity" evidence="1">
    <location>
        <begin position="169"/>
        <end position="179"/>
    </location>
</feature>
<dbReference type="PANTHER" id="PTHR33527:SF53">
    <property type="entry name" value="OS10G0561000 PROTEIN"/>
    <property type="match status" value="1"/>
</dbReference>
<organism evidence="2 3">
    <name type="scientific">Aristolochia fimbriata</name>
    <name type="common">White veined hardy Dutchman's pipe vine</name>
    <dbReference type="NCBI Taxonomy" id="158543"/>
    <lineage>
        <taxon>Eukaryota</taxon>
        <taxon>Viridiplantae</taxon>
        <taxon>Streptophyta</taxon>
        <taxon>Embryophyta</taxon>
        <taxon>Tracheophyta</taxon>
        <taxon>Spermatophyta</taxon>
        <taxon>Magnoliopsida</taxon>
        <taxon>Magnoliidae</taxon>
        <taxon>Piperales</taxon>
        <taxon>Aristolochiaceae</taxon>
        <taxon>Aristolochia</taxon>
    </lineage>
</organism>
<comment type="caution">
    <text evidence="2">The sequence shown here is derived from an EMBL/GenBank/DDBJ whole genome shotgun (WGS) entry which is preliminary data.</text>
</comment>
<dbReference type="EMBL" id="JAINDJ010000007">
    <property type="protein sequence ID" value="KAG9441636.1"/>
    <property type="molecule type" value="Genomic_DNA"/>
</dbReference>
<feature type="compositionally biased region" description="Pro residues" evidence="1">
    <location>
        <begin position="203"/>
        <end position="214"/>
    </location>
</feature>
<feature type="region of interest" description="Disordered" evidence="1">
    <location>
        <begin position="169"/>
        <end position="188"/>
    </location>
</feature>
<keyword evidence="3" id="KW-1185">Reference proteome</keyword>
<name>A0AAV7DZR0_ARIFI</name>
<dbReference type="AlphaFoldDB" id="A0AAV7DZR0"/>
<feature type="region of interest" description="Disordered" evidence="1">
    <location>
        <begin position="200"/>
        <end position="220"/>
    </location>
</feature>
<proteinExistence type="predicted"/>
<accession>A0AAV7DZR0</accession>
<evidence type="ECO:0000313" key="2">
    <source>
        <dbReference type="EMBL" id="KAG9441636.1"/>
    </source>
</evidence>
<dbReference type="PANTHER" id="PTHR33527">
    <property type="entry name" value="OS07G0274300 PROTEIN"/>
    <property type="match status" value="1"/>
</dbReference>
<protein>
    <submittedName>
        <fullName evidence="2">Uncharacterized protein</fullName>
    </submittedName>
</protein>